<organism evidence="2 3">
    <name type="scientific">Mycolicibacterium peregrinum</name>
    <name type="common">Mycobacterium peregrinum</name>
    <dbReference type="NCBI Taxonomy" id="43304"/>
    <lineage>
        <taxon>Bacteria</taxon>
        <taxon>Bacillati</taxon>
        <taxon>Actinomycetota</taxon>
        <taxon>Actinomycetes</taxon>
        <taxon>Mycobacteriales</taxon>
        <taxon>Mycobacteriaceae</taxon>
        <taxon>Mycolicibacterium</taxon>
    </lineage>
</organism>
<dbReference type="Pfam" id="PF02585">
    <property type="entry name" value="PIG-L"/>
    <property type="match status" value="1"/>
</dbReference>
<protein>
    <submittedName>
        <fullName evidence="2">LmbE family protein</fullName>
    </submittedName>
</protein>
<comment type="caution">
    <text evidence="2">The sequence shown here is derived from an EMBL/GenBank/DDBJ whole genome shotgun (WGS) entry which is preliminary data.</text>
</comment>
<dbReference type="GO" id="GO:0016137">
    <property type="term" value="P:glycoside metabolic process"/>
    <property type="evidence" value="ECO:0007669"/>
    <property type="project" value="UniProtKB-ARBA"/>
</dbReference>
<evidence type="ECO:0000256" key="1">
    <source>
        <dbReference type="ARBA" id="ARBA00022833"/>
    </source>
</evidence>
<dbReference type="Proteomes" id="UP000093902">
    <property type="component" value="Unassembled WGS sequence"/>
</dbReference>
<dbReference type="STRING" id="43304.GCA_001403655_01699"/>
<reference evidence="3" key="1">
    <citation type="submission" date="2016-06" db="EMBL/GenBank/DDBJ databases">
        <authorList>
            <person name="Sutton G."/>
            <person name="Brinkac L."/>
            <person name="Sanka R."/>
            <person name="Adams M."/>
            <person name="Lau E."/>
            <person name="Mehaffy C."/>
            <person name="Tameris M."/>
            <person name="Hatherill M."/>
            <person name="Hanekom W."/>
            <person name="Mahomed H."/>
            <person name="Mcshane H."/>
        </authorList>
    </citation>
    <scope>NUCLEOTIDE SEQUENCE [LARGE SCALE GENOMIC DNA]</scope>
    <source>
        <strain evidence="3">852002-51209_SCH5440388</strain>
    </source>
</reference>
<dbReference type="GO" id="GO:0016811">
    <property type="term" value="F:hydrolase activity, acting on carbon-nitrogen (but not peptide) bonds, in linear amides"/>
    <property type="evidence" value="ECO:0007669"/>
    <property type="project" value="TreeGrafter"/>
</dbReference>
<dbReference type="OrthoDB" id="116799at2"/>
<gene>
    <name evidence="2" type="ORF">A5792_09425</name>
</gene>
<evidence type="ECO:0000313" key="3">
    <source>
        <dbReference type="Proteomes" id="UP000093902"/>
    </source>
</evidence>
<dbReference type="InterPro" id="IPR003737">
    <property type="entry name" value="GlcNAc_PI_deacetylase-related"/>
</dbReference>
<dbReference type="EMBL" id="LZSO01000008">
    <property type="protein sequence ID" value="OBB33366.1"/>
    <property type="molecule type" value="Genomic_DNA"/>
</dbReference>
<evidence type="ECO:0000313" key="2">
    <source>
        <dbReference type="EMBL" id="OBB33366.1"/>
    </source>
</evidence>
<name>A0A1A0RFR9_MYCPR</name>
<dbReference type="RefSeq" id="WP_064928937.1">
    <property type="nucleotide sequence ID" value="NZ_LZSO01000008.1"/>
</dbReference>
<sequence length="259" mass="27470">MTAAESAESYGNAPRFGSRPLSCGGTPGHVWTSWGRSFGELDLSTCPALVVVAPHPDDETLGFGATMAVLAARGIDVQVVSVSDGGAAQGDLTPFDRFRLERTRRAELVKAAKVLGVAEPISLALPDGELAAYQDSITDLLTGILQACPPGTWCATTWRGDGHPDHEAVGRAAATAARRTAAVLLEYPVWMWHWARPGDSAVPWDRALTVPLTASAVRLKQVAAQCFRSQFHPLAPGAGPVLPPFVLPRLLAVGEMVFR</sequence>
<dbReference type="AlphaFoldDB" id="A0A1A0RFR9"/>
<dbReference type="InterPro" id="IPR024078">
    <property type="entry name" value="LmbE-like_dom_sf"/>
</dbReference>
<dbReference type="Gene3D" id="3.40.50.10320">
    <property type="entry name" value="LmbE-like"/>
    <property type="match status" value="1"/>
</dbReference>
<dbReference type="SUPFAM" id="SSF102588">
    <property type="entry name" value="LmbE-like"/>
    <property type="match status" value="1"/>
</dbReference>
<dbReference type="PANTHER" id="PTHR12993:SF29">
    <property type="entry name" value="BLR3841 PROTEIN"/>
    <property type="match status" value="1"/>
</dbReference>
<dbReference type="PANTHER" id="PTHR12993">
    <property type="entry name" value="N-ACETYLGLUCOSAMINYL-PHOSPHATIDYLINOSITOL DE-N-ACETYLASE-RELATED"/>
    <property type="match status" value="1"/>
</dbReference>
<accession>A0A1A0RFR9</accession>
<proteinExistence type="predicted"/>
<keyword evidence="1" id="KW-0862">Zinc</keyword>